<dbReference type="EMBL" id="CP060695">
    <property type="protein sequence ID" value="QNM85332.1"/>
    <property type="molecule type" value="Genomic_DNA"/>
</dbReference>
<proteinExistence type="predicted"/>
<evidence type="ECO:0000313" key="2">
    <source>
        <dbReference type="EMBL" id="QNM85332.1"/>
    </source>
</evidence>
<sequence>MKTTNKFLKLLVLVFAITFAACSNNNDDILEEEELSEIVMQDFADDIQNMSVPTGLANSNNQYAQQANAQFEALKSLGTSFASLFTIPANATSAKSSSKTASKSTILSTKTYTWSSGDTTINYTISEESDRYSFTYNIVSSSFTGKLMDGYQLKDGSYAQANLYSDNQLVSTIKWTVTETTTKIELDSDGYRFVLESNNSDNSGTLKLYESSTLYATYLWNANGSGTYTDHINNETYSW</sequence>
<accession>A0A7G9L9N3</accession>
<organism evidence="2 3">
    <name type="scientific">Polaribacter pectinis</name>
    <dbReference type="NCBI Taxonomy" id="2738844"/>
    <lineage>
        <taxon>Bacteria</taxon>
        <taxon>Pseudomonadati</taxon>
        <taxon>Bacteroidota</taxon>
        <taxon>Flavobacteriia</taxon>
        <taxon>Flavobacteriales</taxon>
        <taxon>Flavobacteriaceae</taxon>
    </lineage>
</organism>
<evidence type="ECO:0008006" key="4">
    <source>
        <dbReference type="Google" id="ProtNLM"/>
    </source>
</evidence>
<dbReference type="PROSITE" id="PS51257">
    <property type="entry name" value="PROKAR_LIPOPROTEIN"/>
    <property type="match status" value="1"/>
</dbReference>
<evidence type="ECO:0000313" key="3">
    <source>
        <dbReference type="Proteomes" id="UP000515808"/>
    </source>
</evidence>
<keyword evidence="3" id="KW-1185">Reference proteome</keyword>
<feature type="chain" id="PRO_5028842808" description="Lipoprotein" evidence="1">
    <location>
        <begin position="21"/>
        <end position="239"/>
    </location>
</feature>
<dbReference type="RefSeq" id="WP_187482243.1">
    <property type="nucleotide sequence ID" value="NZ_CP060695.1"/>
</dbReference>
<protein>
    <recommendedName>
        <fullName evidence="4">Lipoprotein</fullName>
    </recommendedName>
</protein>
<name>A0A7G9L9N3_9FLAO</name>
<dbReference type="AlphaFoldDB" id="A0A7G9L9N3"/>
<reference evidence="2 3" key="1">
    <citation type="submission" date="2020-08" db="EMBL/GenBank/DDBJ databases">
        <title>Polaribacter sp. L12M9 isolated from gut of the Korean scallop.</title>
        <authorList>
            <person name="Jeong Y.S."/>
        </authorList>
    </citation>
    <scope>NUCLEOTIDE SEQUENCE [LARGE SCALE GENOMIC DNA]</scope>
    <source>
        <strain evidence="2 3">L12M9</strain>
    </source>
</reference>
<dbReference type="Proteomes" id="UP000515808">
    <property type="component" value="Chromosome"/>
</dbReference>
<evidence type="ECO:0000256" key="1">
    <source>
        <dbReference type="SAM" id="SignalP"/>
    </source>
</evidence>
<gene>
    <name evidence="2" type="ORF">H9W90_14255</name>
</gene>
<feature type="signal peptide" evidence="1">
    <location>
        <begin position="1"/>
        <end position="20"/>
    </location>
</feature>
<keyword evidence="1" id="KW-0732">Signal</keyword>
<dbReference type="KEGG" id="ppec:H9W90_14255"/>